<dbReference type="Pfam" id="PF01614">
    <property type="entry name" value="IclR_C"/>
    <property type="match status" value="1"/>
</dbReference>
<dbReference type="InterPro" id="IPR036390">
    <property type="entry name" value="WH_DNA-bd_sf"/>
</dbReference>
<keyword evidence="11" id="KW-1185">Reference proteome</keyword>
<dbReference type="SMART" id="SM00346">
    <property type="entry name" value="HTH_ICLR"/>
    <property type="match status" value="1"/>
</dbReference>
<dbReference type="PROSITE" id="PS51077">
    <property type="entry name" value="HTH_ICLR"/>
    <property type="match status" value="1"/>
</dbReference>
<dbReference type="InterPro" id="IPR014757">
    <property type="entry name" value="Tscrpt_reg_IclR_C"/>
</dbReference>
<dbReference type="RefSeq" id="WP_026557751.1">
    <property type="nucleotide sequence ID" value="NZ_BJOD01000044.1"/>
</dbReference>
<protein>
    <recommendedName>
        <fullName evidence="5">Glycerol operon regulatory protein</fullName>
    </recommendedName>
</protein>
<dbReference type="PANTHER" id="PTHR30136:SF24">
    <property type="entry name" value="HTH-TYPE TRANSCRIPTIONAL REPRESSOR ALLR"/>
    <property type="match status" value="1"/>
</dbReference>
<dbReference type="InterPro" id="IPR036388">
    <property type="entry name" value="WH-like_DNA-bd_sf"/>
</dbReference>
<dbReference type="SUPFAM" id="SSF55781">
    <property type="entry name" value="GAF domain-like"/>
    <property type="match status" value="1"/>
</dbReference>
<evidence type="ECO:0000256" key="5">
    <source>
        <dbReference type="ARBA" id="ARBA00070406"/>
    </source>
</evidence>
<comment type="caution">
    <text evidence="9">The sequence shown here is derived from an EMBL/GenBank/DDBJ whole genome shotgun (WGS) entry which is preliminary data.</text>
</comment>
<dbReference type="Gene3D" id="1.10.10.10">
    <property type="entry name" value="Winged helix-like DNA-binding domain superfamily/Winged helix DNA-binding domain"/>
    <property type="match status" value="1"/>
</dbReference>
<evidence type="ECO:0000256" key="3">
    <source>
        <dbReference type="ARBA" id="ARBA00023163"/>
    </source>
</evidence>
<evidence type="ECO:0000313" key="8">
    <source>
        <dbReference type="EMBL" id="GED27559.1"/>
    </source>
</evidence>
<dbReference type="SUPFAM" id="SSF46785">
    <property type="entry name" value="Winged helix' DNA-binding domain"/>
    <property type="match status" value="1"/>
</dbReference>
<dbReference type="Pfam" id="PF09339">
    <property type="entry name" value="HTH_IclR"/>
    <property type="match status" value="1"/>
</dbReference>
<evidence type="ECO:0000256" key="1">
    <source>
        <dbReference type="ARBA" id="ARBA00023015"/>
    </source>
</evidence>
<dbReference type="OrthoDB" id="9791752at2"/>
<gene>
    <name evidence="8" type="ORF">BAG01nite_36610</name>
    <name evidence="9" type="ORF">EB820_24490</name>
</gene>
<dbReference type="EMBL" id="BJOD01000044">
    <property type="protein sequence ID" value="GED27559.1"/>
    <property type="molecule type" value="Genomic_DNA"/>
</dbReference>
<evidence type="ECO:0000313" key="11">
    <source>
        <dbReference type="Proteomes" id="UP000317180"/>
    </source>
</evidence>
<evidence type="ECO:0000259" key="7">
    <source>
        <dbReference type="PROSITE" id="PS51078"/>
    </source>
</evidence>
<name>A0A3M8A8J6_9BACL</name>
<keyword evidence="3" id="KW-0804">Transcription</keyword>
<dbReference type="Proteomes" id="UP000276178">
    <property type="component" value="Unassembled WGS sequence"/>
</dbReference>
<keyword evidence="2" id="KW-0238">DNA-binding</keyword>
<dbReference type="CDD" id="cd00090">
    <property type="entry name" value="HTH_ARSR"/>
    <property type="match status" value="1"/>
</dbReference>
<reference evidence="8 11" key="2">
    <citation type="submission" date="2019-06" db="EMBL/GenBank/DDBJ databases">
        <title>Whole genome shotgun sequence of Brevibacillus agri NBRC 15538.</title>
        <authorList>
            <person name="Hosoyama A."/>
            <person name="Uohara A."/>
            <person name="Ohji S."/>
            <person name="Ichikawa N."/>
        </authorList>
    </citation>
    <scope>NUCLEOTIDE SEQUENCE [LARGE SCALE GENOMIC DNA]</scope>
    <source>
        <strain evidence="8 11">NBRC 15538</strain>
    </source>
</reference>
<dbReference type="InterPro" id="IPR011991">
    <property type="entry name" value="ArsR-like_HTH"/>
</dbReference>
<feature type="domain" description="IclR-ED" evidence="7">
    <location>
        <begin position="69"/>
        <end position="252"/>
    </location>
</feature>
<evidence type="ECO:0000256" key="4">
    <source>
        <dbReference type="ARBA" id="ARBA00058938"/>
    </source>
</evidence>
<feature type="domain" description="HTH iclR-type" evidence="6">
    <location>
        <begin position="6"/>
        <end position="68"/>
    </location>
</feature>
<evidence type="ECO:0000313" key="10">
    <source>
        <dbReference type="Proteomes" id="UP000276178"/>
    </source>
</evidence>
<reference evidence="9 10" key="1">
    <citation type="submission" date="2018-10" db="EMBL/GenBank/DDBJ databases">
        <title>Phylogenomics of Brevibacillus.</title>
        <authorList>
            <person name="Dunlap C."/>
        </authorList>
    </citation>
    <scope>NUCLEOTIDE SEQUENCE [LARGE SCALE GENOMIC DNA]</scope>
    <source>
        <strain evidence="9 10">NRRL NRS 1219</strain>
    </source>
</reference>
<dbReference type="FunFam" id="1.10.10.10:FF:000056">
    <property type="entry name" value="IclR family transcriptional regulator"/>
    <property type="match status" value="1"/>
</dbReference>
<dbReference type="Gene3D" id="3.30.450.40">
    <property type="match status" value="1"/>
</dbReference>
<dbReference type="GO" id="GO:0045892">
    <property type="term" value="P:negative regulation of DNA-templated transcription"/>
    <property type="evidence" value="ECO:0007669"/>
    <property type="project" value="TreeGrafter"/>
</dbReference>
<dbReference type="GeneID" id="82812711"/>
<dbReference type="InterPro" id="IPR029016">
    <property type="entry name" value="GAF-like_dom_sf"/>
</dbReference>
<dbReference type="Proteomes" id="UP000317180">
    <property type="component" value="Unassembled WGS sequence"/>
</dbReference>
<dbReference type="PROSITE" id="PS51078">
    <property type="entry name" value="ICLR_ED"/>
    <property type="match status" value="1"/>
</dbReference>
<dbReference type="EMBL" id="RHHN01000093">
    <property type="protein sequence ID" value="RNB47573.1"/>
    <property type="molecule type" value="Genomic_DNA"/>
</dbReference>
<sequence length="254" mass="28515">MSEKFIQSVDRAIDILELFSLTEPELSVKEISDRLKLSKSTVHGLMKTLEHRGYLEQKPTDQKYKLGLRLFELGNLVGSGMELRNLAYPIIQSLVATLQETVHLVVLDKDEVVYVEKVEAPASLRMYSMLGKRAPLYCTGGGKALFAYLDEATVDRILQQADLKALTPFTLTDPEAIKRELQKIREQGYAIDDEEIEIGLKCVAAPIFNHEGKVIASISCAGPKHRFSDDKMTTFIQQVKHAALALSRRFGYRG</sequence>
<evidence type="ECO:0000313" key="9">
    <source>
        <dbReference type="EMBL" id="RNB47573.1"/>
    </source>
</evidence>
<accession>A0A3M8A8J6</accession>
<dbReference type="PANTHER" id="PTHR30136">
    <property type="entry name" value="HELIX-TURN-HELIX TRANSCRIPTIONAL REGULATOR, ICLR FAMILY"/>
    <property type="match status" value="1"/>
</dbReference>
<proteinExistence type="predicted"/>
<evidence type="ECO:0000256" key="2">
    <source>
        <dbReference type="ARBA" id="ARBA00023125"/>
    </source>
</evidence>
<dbReference type="GO" id="GO:0003700">
    <property type="term" value="F:DNA-binding transcription factor activity"/>
    <property type="evidence" value="ECO:0007669"/>
    <property type="project" value="TreeGrafter"/>
</dbReference>
<dbReference type="AlphaFoldDB" id="A0A3M8A8J6"/>
<evidence type="ECO:0000259" key="6">
    <source>
        <dbReference type="PROSITE" id="PS51077"/>
    </source>
</evidence>
<dbReference type="GO" id="GO:0003677">
    <property type="term" value="F:DNA binding"/>
    <property type="evidence" value="ECO:0007669"/>
    <property type="project" value="UniProtKB-KW"/>
</dbReference>
<dbReference type="InterPro" id="IPR005471">
    <property type="entry name" value="Tscrpt_reg_IclR_N"/>
</dbReference>
<organism evidence="9 10">
    <name type="scientific">Brevibacillus agri</name>
    <dbReference type="NCBI Taxonomy" id="51101"/>
    <lineage>
        <taxon>Bacteria</taxon>
        <taxon>Bacillati</taxon>
        <taxon>Bacillota</taxon>
        <taxon>Bacilli</taxon>
        <taxon>Bacillales</taxon>
        <taxon>Paenibacillaceae</taxon>
        <taxon>Brevibacillus</taxon>
    </lineage>
</organism>
<dbReference type="InterPro" id="IPR050707">
    <property type="entry name" value="HTH_MetabolicPath_Reg"/>
</dbReference>
<comment type="function">
    <text evidence="4">May be an activator protein for the gylABX operon.</text>
</comment>
<keyword evidence="1" id="KW-0805">Transcription regulation</keyword>